<name>A0A7N2LHE8_QUELO</name>
<sequence>MESMSAMWEKLSLTDYEGSKYSVKDEPIMGDYLLATKFYTRRVLSTEAIAKTFKLVWRTRKGFEVRDMGNHLVLFSFSDELDVARVMQGEPWSFDKHLMAIQVMERDEDITSLDFDETSFWVQIHGLSVGKRWVQFKYERLPNICYSFGRLTHSDRECSLWIRSEGNLKEEDQQFSAWLRVATPYPSCKTVVRVEGFEEDSSMCESKDDVEDGTAKTGLINQGKDNAPRPSAFQAVATARFPPMSGVDANMGVDLRRTLW</sequence>
<evidence type="ECO:0000259" key="3">
    <source>
        <dbReference type="Pfam" id="PF14392"/>
    </source>
</evidence>
<dbReference type="InterPro" id="IPR025558">
    <property type="entry name" value="DUF4283"/>
</dbReference>
<dbReference type="InterPro" id="IPR025836">
    <property type="entry name" value="Zn_knuckle_CX2CX4HX4C"/>
</dbReference>
<evidence type="ECO:0008006" key="6">
    <source>
        <dbReference type="Google" id="ProtNLM"/>
    </source>
</evidence>
<dbReference type="InParanoid" id="A0A7N2LHE8"/>
<reference evidence="4 5" key="1">
    <citation type="journal article" date="2016" name="G3 (Bethesda)">
        <title>First Draft Assembly and Annotation of the Genome of a California Endemic Oak Quercus lobata Nee (Fagaceae).</title>
        <authorList>
            <person name="Sork V.L."/>
            <person name="Fitz-Gibbon S.T."/>
            <person name="Puiu D."/>
            <person name="Crepeau M."/>
            <person name="Gugger P.F."/>
            <person name="Sherman R."/>
            <person name="Stevens K."/>
            <person name="Langley C.H."/>
            <person name="Pellegrini M."/>
            <person name="Salzberg S.L."/>
        </authorList>
    </citation>
    <scope>NUCLEOTIDE SEQUENCE [LARGE SCALE GENOMIC DNA]</scope>
    <source>
        <strain evidence="4 5">cv. SW786</strain>
    </source>
</reference>
<evidence type="ECO:0000313" key="5">
    <source>
        <dbReference type="Proteomes" id="UP000594261"/>
    </source>
</evidence>
<dbReference type="PANTHER" id="PTHR31286:SF167">
    <property type="entry name" value="OS09G0268800 PROTEIN"/>
    <property type="match status" value="1"/>
</dbReference>
<organism evidence="4 5">
    <name type="scientific">Quercus lobata</name>
    <name type="common">Valley oak</name>
    <dbReference type="NCBI Taxonomy" id="97700"/>
    <lineage>
        <taxon>Eukaryota</taxon>
        <taxon>Viridiplantae</taxon>
        <taxon>Streptophyta</taxon>
        <taxon>Embryophyta</taxon>
        <taxon>Tracheophyta</taxon>
        <taxon>Spermatophyta</taxon>
        <taxon>Magnoliopsida</taxon>
        <taxon>eudicotyledons</taxon>
        <taxon>Gunneridae</taxon>
        <taxon>Pentapetalae</taxon>
        <taxon>rosids</taxon>
        <taxon>fabids</taxon>
        <taxon>Fagales</taxon>
        <taxon>Fagaceae</taxon>
        <taxon>Quercus</taxon>
    </lineage>
</organism>
<reference evidence="4" key="2">
    <citation type="submission" date="2021-01" db="UniProtKB">
        <authorList>
            <consortium name="EnsemblPlants"/>
        </authorList>
    </citation>
    <scope>IDENTIFICATION</scope>
</reference>
<dbReference type="InterPro" id="IPR040256">
    <property type="entry name" value="At4g02000-like"/>
</dbReference>
<dbReference type="Gramene" id="QL04p070148:mrna">
    <property type="protein sequence ID" value="QL04p070148:mrna"/>
    <property type="gene ID" value="QL04p070148"/>
</dbReference>
<feature type="domain" description="DUF4283" evidence="2">
    <location>
        <begin position="37"/>
        <end position="111"/>
    </location>
</feature>
<feature type="domain" description="Zinc knuckle CX2CX4HX4C" evidence="3">
    <location>
        <begin position="131"/>
        <end position="159"/>
    </location>
</feature>
<keyword evidence="5" id="KW-1185">Reference proteome</keyword>
<feature type="region of interest" description="Disordered" evidence="1">
    <location>
        <begin position="204"/>
        <end position="229"/>
    </location>
</feature>
<dbReference type="Pfam" id="PF14111">
    <property type="entry name" value="DUF4283"/>
    <property type="match status" value="1"/>
</dbReference>
<dbReference type="EMBL" id="LRBV02000004">
    <property type="status" value="NOT_ANNOTATED_CDS"/>
    <property type="molecule type" value="Genomic_DNA"/>
</dbReference>
<evidence type="ECO:0000259" key="2">
    <source>
        <dbReference type="Pfam" id="PF14111"/>
    </source>
</evidence>
<dbReference type="Pfam" id="PF14392">
    <property type="entry name" value="zf-CCHC_4"/>
    <property type="match status" value="1"/>
</dbReference>
<protein>
    <recommendedName>
        <fullName evidence="6">DUF4283 domain-containing protein</fullName>
    </recommendedName>
</protein>
<evidence type="ECO:0000256" key="1">
    <source>
        <dbReference type="SAM" id="MobiDB-lite"/>
    </source>
</evidence>
<evidence type="ECO:0000313" key="4">
    <source>
        <dbReference type="EnsemblPlants" id="QL04p070148:mrna"/>
    </source>
</evidence>
<dbReference type="Proteomes" id="UP000594261">
    <property type="component" value="Chromosome 4"/>
</dbReference>
<proteinExistence type="predicted"/>
<dbReference type="PANTHER" id="PTHR31286">
    <property type="entry name" value="GLYCINE-RICH CELL WALL STRUCTURAL PROTEIN 1.8-LIKE"/>
    <property type="match status" value="1"/>
</dbReference>
<accession>A0A7N2LHE8</accession>
<dbReference type="AlphaFoldDB" id="A0A7N2LHE8"/>
<dbReference type="EnsemblPlants" id="QL04p070148:mrna">
    <property type="protein sequence ID" value="QL04p070148:mrna"/>
    <property type="gene ID" value="QL04p070148"/>
</dbReference>